<dbReference type="PANTHER" id="PTHR43179">
    <property type="entry name" value="RHAMNOSYLTRANSFERASE WBBL"/>
    <property type="match status" value="1"/>
</dbReference>
<dbReference type="InterPro" id="IPR001173">
    <property type="entry name" value="Glyco_trans_2-like"/>
</dbReference>
<dbReference type="EMBL" id="LT906449">
    <property type="protein sequence ID" value="SNV07302.1"/>
    <property type="molecule type" value="Genomic_DNA"/>
</dbReference>
<dbReference type="RefSeq" id="WP_066428607.1">
    <property type="nucleotide sequence ID" value="NZ_CP014227.1"/>
</dbReference>
<name>A0AAX2GXK9_9FLAO</name>
<dbReference type="Proteomes" id="UP000215539">
    <property type="component" value="Chromosome 1"/>
</dbReference>
<sequence length="329" mass="37869">MTFAIVILNWNGRALLQQFLPSVVLFSPEYDIYVVDNASTDNSVGFLRENFPTVRIIENATNEGYAKGYNVGLKSVEADVYCLLNSDVRVGEGWLSPIKELFERQDVAIVQPKILDEKAPERFEYAGAAGGFIDKYGYPYCRGRVFDVVEEDNGQYDSDIPIFWASGACFFIRSEVFWQLAGFDEDFFAHQEEIDLCWRAHHLGKKVLCCGESSVWHVGGATLSSQSTTKTFLNFRNSLFMLLKNLPSRGLYTTLLLRMLLDGVAGVRFLFQGKPSFMWAIVRAHWAFYGRFFHFKRKRPKELLQQYYALKSVVWAYFIKGKKRYTQLE</sequence>
<gene>
    <name evidence="6" type="primary">wbbL</name>
    <name evidence="5" type="ORF">AXF12_04255</name>
    <name evidence="6" type="ORF">SAMEA44541418_00883</name>
</gene>
<evidence type="ECO:0000256" key="3">
    <source>
        <dbReference type="ARBA" id="ARBA00022679"/>
    </source>
</evidence>
<dbReference type="SUPFAM" id="SSF53448">
    <property type="entry name" value="Nucleotide-diphospho-sugar transferases"/>
    <property type="match status" value="1"/>
</dbReference>
<dbReference type="EC" id="2.4.-.-" evidence="6"/>
<evidence type="ECO:0000313" key="7">
    <source>
        <dbReference type="Proteomes" id="UP000065822"/>
    </source>
</evidence>
<dbReference type="Pfam" id="PF00535">
    <property type="entry name" value="Glycos_transf_2"/>
    <property type="match status" value="1"/>
</dbReference>
<dbReference type="CDD" id="cd04186">
    <property type="entry name" value="GT_2_like_c"/>
    <property type="match status" value="1"/>
</dbReference>
<reference evidence="5 7" key="1">
    <citation type="submission" date="2016-02" db="EMBL/GenBank/DDBJ databases">
        <authorList>
            <person name="Holder M.E."/>
            <person name="Ajami N.J."/>
            <person name="Petrosino J.F."/>
        </authorList>
    </citation>
    <scope>NUCLEOTIDE SEQUENCE [LARGE SCALE GENOMIC DNA]</scope>
    <source>
        <strain evidence="5 7">CCUG 32990</strain>
    </source>
</reference>
<proteinExistence type="inferred from homology"/>
<dbReference type="Proteomes" id="UP000065822">
    <property type="component" value="Chromosome"/>
</dbReference>
<evidence type="ECO:0000259" key="4">
    <source>
        <dbReference type="Pfam" id="PF00535"/>
    </source>
</evidence>
<evidence type="ECO:0000313" key="5">
    <source>
        <dbReference type="EMBL" id="AMD84797.1"/>
    </source>
</evidence>
<dbReference type="AlphaFoldDB" id="A0AAX2GXK9"/>
<evidence type="ECO:0000313" key="6">
    <source>
        <dbReference type="EMBL" id="SNV07302.1"/>
    </source>
</evidence>
<dbReference type="EMBL" id="CP014227">
    <property type="protein sequence ID" value="AMD84797.1"/>
    <property type="molecule type" value="Genomic_DNA"/>
</dbReference>
<accession>A0AAX2GXK9</accession>
<dbReference type="PANTHER" id="PTHR43179:SF12">
    <property type="entry name" value="GALACTOFURANOSYLTRANSFERASE GLFT2"/>
    <property type="match status" value="1"/>
</dbReference>
<keyword evidence="7" id="KW-1185">Reference proteome</keyword>
<evidence type="ECO:0000313" key="8">
    <source>
        <dbReference type="Proteomes" id="UP000215539"/>
    </source>
</evidence>
<evidence type="ECO:0000256" key="1">
    <source>
        <dbReference type="ARBA" id="ARBA00006739"/>
    </source>
</evidence>
<organism evidence="6 8">
    <name type="scientific">Capnocytophaga haemolytica</name>
    <dbReference type="NCBI Taxonomy" id="45243"/>
    <lineage>
        <taxon>Bacteria</taxon>
        <taxon>Pseudomonadati</taxon>
        <taxon>Bacteroidota</taxon>
        <taxon>Flavobacteriia</taxon>
        <taxon>Flavobacteriales</taxon>
        <taxon>Flavobacteriaceae</taxon>
        <taxon>Capnocytophaga</taxon>
    </lineage>
</organism>
<evidence type="ECO:0000256" key="2">
    <source>
        <dbReference type="ARBA" id="ARBA00022676"/>
    </source>
</evidence>
<dbReference type="InterPro" id="IPR029044">
    <property type="entry name" value="Nucleotide-diphossugar_trans"/>
</dbReference>
<dbReference type="GO" id="GO:0016757">
    <property type="term" value="F:glycosyltransferase activity"/>
    <property type="evidence" value="ECO:0007669"/>
    <property type="project" value="UniProtKB-KW"/>
</dbReference>
<reference evidence="6 8" key="2">
    <citation type="submission" date="2017-06" db="EMBL/GenBank/DDBJ databases">
        <authorList>
            <consortium name="Pathogen Informatics"/>
        </authorList>
    </citation>
    <scope>NUCLEOTIDE SEQUENCE [LARGE SCALE GENOMIC DNA]</scope>
    <source>
        <strain evidence="6 8">NCTC12947</strain>
    </source>
</reference>
<dbReference type="Gene3D" id="3.90.550.10">
    <property type="entry name" value="Spore Coat Polysaccharide Biosynthesis Protein SpsA, Chain A"/>
    <property type="match status" value="1"/>
</dbReference>
<protein>
    <submittedName>
        <fullName evidence="5">Glycosyl transferase family 2</fullName>
    </submittedName>
    <submittedName>
        <fullName evidence="6">dTDP-Rha:alpha-D-GlcNAc-pyrophosphate polyprenol, alpha-3-L-rhamnosyltransferase</fullName>
        <ecNumber evidence="6">2.4.-.-</ecNumber>
    </submittedName>
</protein>
<comment type="similarity">
    <text evidence="1">Belongs to the glycosyltransferase 2 family.</text>
</comment>
<dbReference type="KEGG" id="chg:AXF12_04255"/>
<feature type="domain" description="Glycosyltransferase 2-like" evidence="4">
    <location>
        <begin position="5"/>
        <end position="127"/>
    </location>
</feature>
<keyword evidence="2 6" id="KW-0328">Glycosyltransferase</keyword>
<keyword evidence="3 6" id="KW-0808">Transferase</keyword>